<dbReference type="PROSITE" id="PS50983">
    <property type="entry name" value="FE_B12_PBP"/>
    <property type="match status" value="1"/>
</dbReference>
<dbReference type="AlphaFoldDB" id="A0A7C2N7Y9"/>
<feature type="domain" description="Fe/B12 periplasmic-binding" evidence="2">
    <location>
        <begin position="38"/>
        <end position="303"/>
    </location>
</feature>
<name>A0A7C2N7Y9_ARCFL</name>
<comment type="caution">
    <text evidence="3">The sequence shown here is derived from an EMBL/GenBank/DDBJ whole genome shotgun (WGS) entry which is preliminary data.</text>
</comment>
<keyword evidence="1" id="KW-0732">Signal</keyword>
<evidence type="ECO:0000256" key="1">
    <source>
        <dbReference type="ARBA" id="ARBA00022729"/>
    </source>
</evidence>
<evidence type="ECO:0000313" key="3">
    <source>
        <dbReference type="EMBL" id="HET21937.1"/>
    </source>
</evidence>
<sequence>MRIFLIFLLILLLLNESANALTITDSSGSQIEIKRADRVVCLNGDCLEALTIIGVKDKIVGLSTNALQKPFAPNVTDVGAWNNPNIEAIINLKPDIVITYVRWPDKTVLEDKLKETGIKVVRLDFYRLDTIFDEFLILGKIMGKEQEVGELISFWKSQLDLIKSRTEKAEKVKVYWESYSSYSAAGNGTGWNEIIITAGGINVFGNENGYPKVDAEKIIAKNPEVIIKSVSSSVFQPYGAENVSKLVNFYHEIISRVEINQTDAGREGRVYVICTDMLHSTFGLIAESAYVAKILHPDIFPDLDPKELHRKYIESLGMEYKGVWVYPDLQHSRKNTYKNFQANS</sequence>
<dbReference type="InterPro" id="IPR002491">
    <property type="entry name" value="ABC_transptr_periplasmic_BD"/>
</dbReference>
<dbReference type="PANTHER" id="PTHR30535">
    <property type="entry name" value="VITAMIN B12-BINDING PROTEIN"/>
    <property type="match status" value="1"/>
</dbReference>
<dbReference type="PANTHER" id="PTHR30535:SF34">
    <property type="entry name" value="MOLYBDATE-BINDING PROTEIN MOLA"/>
    <property type="match status" value="1"/>
</dbReference>
<dbReference type="InterPro" id="IPR050902">
    <property type="entry name" value="ABC_Transporter_SBP"/>
</dbReference>
<organism evidence="3">
    <name type="scientific">Archaeoglobus fulgidus</name>
    <dbReference type="NCBI Taxonomy" id="2234"/>
    <lineage>
        <taxon>Archaea</taxon>
        <taxon>Methanobacteriati</taxon>
        <taxon>Methanobacteriota</taxon>
        <taxon>Archaeoglobi</taxon>
        <taxon>Archaeoglobales</taxon>
        <taxon>Archaeoglobaceae</taxon>
        <taxon>Archaeoglobus</taxon>
    </lineage>
</organism>
<dbReference type="Pfam" id="PF01497">
    <property type="entry name" value="Peripla_BP_2"/>
    <property type="match status" value="1"/>
</dbReference>
<proteinExistence type="predicted"/>
<reference evidence="3" key="1">
    <citation type="journal article" date="2020" name="mSystems">
        <title>Genome- and Community-Level Interaction Insights into Carbon Utilization and Element Cycling Functions of Hydrothermarchaeota in Hydrothermal Sediment.</title>
        <authorList>
            <person name="Zhou Z."/>
            <person name="Liu Y."/>
            <person name="Xu W."/>
            <person name="Pan J."/>
            <person name="Luo Z.H."/>
            <person name="Li M."/>
        </authorList>
    </citation>
    <scope>NUCLEOTIDE SEQUENCE [LARGE SCALE GENOMIC DNA]</scope>
    <source>
        <strain evidence="3">SpSt-12</strain>
    </source>
</reference>
<dbReference type="SUPFAM" id="SSF53807">
    <property type="entry name" value="Helical backbone' metal receptor"/>
    <property type="match status" value="1"/>
</dbReference>
<dbReference type="InterPro" id="IPR054828">
    <property type="entry name" value="Vit_B12_bind_prot"/>
</dbReference>
<evidence type="ECO:0000259" key="2">
    <source>
        <dbReference type="PROSITE" id="PS50983"/>
    </source>
</evidence>
<accession>A0A7C2N7Y9</accession>
<gene>
    <name evidence="3" type="ORF">ENN70_07765</name>
</gene>
<dbReference type="Gene3D" id="3.40.50.1980">
    <property type="entry name" value="Nitrogenase molybdenum iron protein domain"/>
    <property type="match status" value="2"/>
</dbReference>
<dbReference type="NCBIfam" id="NF038402">
    <property type="entry name" value="TroA_like"/>
    <property type="match status" value="1"/>
</dbReference>
<protein>
    <submittedName>
        <fullName evidence="3">ABC transporter substrate-binding protein</fullName>
    </submittedName>
</protein>
<dbReference type="EMBL" id="DSCQ01000101">
    <property type="protein sequence ID" value="HET21937.1"/>
    <property type="molecule type" value="Genomic_DNA"/>
</dbReference>